<evidence type="ECO:0000313" key="2">
    <source>
        <dbReference type="EMBL" id="MEQ4484959.1"/>
    </source>
</evidence>
<dbReference type="Proteomes" id="UP001493487">
    <property type="component" value="Unassembled WGS sequence"/>
</dbReference>
<dbReference type="EMBL" id="JASKHM010000013">
    <property type="protein sequence ID" value="MEQ4484959.1"/>
    <property type="molecule type" value="Genomic_DNA"/>
</dbReference>
<reference evidence="2 3" key="1">
    <citation type="journal article" date="2023" name="Genome Announc.">
        <title>Pan-Genome Analyses of the Genus Cohnella and Proposal of the Novel Species Cohnella silvisoli sp. nov., Isolated from Forest Soil.</title>
        <authorList>
            <person name="Wang C."/>
            <person name="Mao L."/>
            <person name="Bao G."/>
            <person name="Zhu H."/>
        </authorList>
    </citation>
    <scope>NUCLEOTIDE SEQUENCE [LARGE SCALE GENOMIC DNA]</scope>
    <source>
        <strain evidence="2 3">NL03-T5-1</strain>
    </source>
</reference>
<evidence type="ECO:0000313" key="3">
    <source>
        <dbReference type="Proteomes" id="UP001493487"/>
    </source>
</evidence>
<keyword evidence="1" id="KW-1133">Transmembrane helix</keyword>
<keyword evidence="1" id="KW-0812">Transmembrane</keyword>
<proteinExistence type="predicted"/>
<gene>
    <name evidence="2" type="ORF">QJS35_21460</name>
</gene>
<keyword evidence="1" id="KW-0472">Membrane</keyword>
<dbReference type="PROSITE" id="PS51257">
    <property type="entry name" value="PROKAR_LIPOPROTEIN"/>
    <property type="match status" value="1"/>
</dbReference>
<organism evidence="2 3">
    <name type="scientific">Cohnella silvisoli</name>
    <dbReference type="NCBI Taxonomy" id="2873699"/>
    <lineage>
        <taxon>Bacteria</taxon>
        <taxon>Bacillati</taxon>
        <taxon>Bacillota</taxon>
        <taxon>Bacilli</taxon>
        <taxon>Bacillales</taxon>
        <taxon>Paenibacillaceae</taxon>
        <taxon>Cohnella</taxon>
    </lineage>
</organism>
<sequence>MKGNPLSIIIASVIIGFSIIMGCWLLKDEQMKGKTADINITAIGPLLTIEQTATYLNMSQEQVNVIIAAEQKILKDSGSFSGSMFPYFKINNETYVSKNELMNWIKDVTEQRREYVNGTVLQ</sequence>
<protein>
    <submittedName>
        <fullName evidence="2">Helix-turn-helix domain-containing protein</fullName>
    </submittedName>
</protein>
<dbReference type="RefSeq" id="WP_232184837.1">
    <property type="nucleotide sequence ID" value="NZ_JAIOAP010000003.1"/>
</dbReference>
<comment type="caution">
    <text evidence="2">The sequence shown here is derived from an EMBL/GenBank/DDBJ whole genome shotgun (WGS) entry which is preliminary data.</text>
</comment>
<evidence type="ECO:0000256" key="1">
    <source>
        <dbReference type="SAM" id="Phobius"/>
    </source>
</evidence>
<feature type="transmembrane region" description="Helical" evidence="1">
    <location>
        <begin position="6"/>
        <end position="26"/>
    </location>
</feature>
<name>A0ABV1KY01_9BACL</name>
<accession>A0ABV1KY01</accession>
<keyword evidence="3" id="KW-1185">Reference proteome</keyword>